<dbReference type="EMBL" id="CM042020">
    <property type="protein sequence ID" value="KAI3822029.1"/>
    <property type="molecule type" value="Genomic_DNA"/>
</dbReference>
<proteinExistence type="predicted"/>
<keyword evidence="2" id="KW-1185">Reference proteome</keyword>
<gene>
    <name evidence="1" type="ORF">L1987_09610</name>
</gene>
<dbReference type="Proteomes" id="UP001056120">
    <property type="component" value="Linkage Group LG03"/>
</dbReference>
<evidence type="ECO:0000313" key="1">
    <source>
        <dbReference type="EMBL" id="KAI3822029.1"/>
    </source>
</evidence>
<evidence type="ECO:0000313" key="2">
    <source>
        <dbReference type="Proteomes" id="UP001056120"/>
    </source>
</evidence>
<protein>
    <submittedName>
        <fullName evidence="1">Uncharacterized protein</fullName>
    </submittedName>
</protein>
<reference evidence="2" key="1">
    <citation type="journal article" date="2022" name="Mol. Ecol. Resour.">
        <title>The genomes of chicory, endive, great burdock and yacon provide insights into Asteraceae palaeo-polyploidization history and plant inulin production.</title>
        <authorList>
            <person name="Fan W."/>
            <person name="Wang S."/>
            <person name="Wang H."/>
            <person name="Wang A."/>
            <person name="Jiang F."/>
            <person name="Liu H."/>
            <person name="Zhao H."/>
            <person name="Xu D."/>
            <person name="Zhang Y."/>
        </authorList>
    </citation>
    <scope>NUCLEOTIDE SEQUENCE [LARGE SCALE GENOMIC DNA]</scope>
    <source>
        <strain evidence="2">cv. Yunnan</strain>
    </source>
</reference>
<comment type="caution">
    <text evidence="1">The sequence shown here is derived from an EMBL/GenBank/DDBJ whole genome shotgun (WGS) entry which is preliminary data.</text>
</comment>
<sequence length="193" mass="21690">MEVSFVFSLLETQVWGKTSLVNLIAKVHENTKNDTPIFEERDELLYFRYNKADIASKEGTRGSSGNLVDMALQWVEKQTYGGSVPVKEVPTSTGGKDGGGSRPRVEVVVLHQRIVSSVGSTLLTAYLKKYEKRRRTNPNSICRSPVFQYSGKSLLIPKLHIISRIKNGDSDGCKRRMGKPQSQIFKFYDSVSR</sequence>
<reference evidence="1 2" key="2">
    <citation type="journal article" date="2022" name="Mol. Ecol. Resour.">
        <title>The genomes of chicory, endive, great burdock and yacon provide insights into Asteraceae paleo-polyploidization history and plant inulin production.</title>
        <authorList>
            <person name="Fan W."/>
            <person name="Wang S."/>
            <person name="Wang H."/>
            <person name="Wang A."/>
            <person name="Jiang F."/>
            <person name="Liu H."/>
            <person name="Zhao H."/>
            <person name="Xu D."/>
            <person name="Zhang Y."/>
        </authorList>
    </citation>
    <scope>NUCLEOTIDE SEQUENCE [LARGE SCALE GENOMIC DNA]</scope>
    <source>
        <strain evidence="2">cv. Yunnan</strain>
        <tissue evidence="1">Leaves</tissue>
    </source>
</reference>
<name>A0ACB9JNU4_9ASTR</name>
<accession>A0ACB9JNU4</accession>
<organism evidence="1 2">
    <name type="scientific">Smallanthus sonchifolius</name>
    <dbReference type="NCBI Taxonomy" id="185202"/>
    <lineage>
        <taxon>Eukaryota</taxon>
        <taxon>Viridiplantae</taxon>
        <taxon>Streptophyta</taxon>
        <taxon>Embryophyta</taxon>
        <taxon>Tracheophyta</taxon>
        <taxon>Spermatophyta</taxon>
        <taxon>Magnoliopsida</taxon>
        <taxon>eudicotyledons</taxon>
        <taxon>Gunneridae</taxon>
        <taxon>Pentapetalae</taxon>
        <taxon>asterids</taxon>
        <taxon>campanulids</taxon>
        <taxon>Asterales</taxon>
        <taxon>Asteraceae</taxon>
        <taxon>Asteroideae</taxon>
        <taxon>Heliantheae alliance</taxon>
        <taxon>Millerieae</taxon>
        <taxon>Smallanthus</taxon>
    </lineage>
</organism>